<reference evidence="2 3" key="1">
    <citation type="submission" date="2019-10" db="EMBL/GenBank/DDBJ databases">
        <title>Alcanivorax sp.PA15-N-34 draft genome sequence.</title>
        <authorList>
            <person name="Liao X."/>
            <person name="Shao Z."/>
        </authorList>
    </citation>
    <scope>NUCLEOTIDE SEQUENCE [LARGE SCALE GENOMIC DNA]</scope>
    <source>
        <strain evidence="2 3">PA15-N-34</strain>
    </source>
</reference>
<dbReference type="AlphaFoldDB" id="A0A6N7M255"/>
<dbReference type="RefSeq" id="WP_153502144.1">
    <property type="nucleotide sequence ID" value="NZ_WIRE01000002.1"/>
</dbReference>
<dbReference type="InterPro" id="IPR004352">
    <property type="entry name" value="GH114_TIM-barrel"/>
</dbReference>
<dbReference type="Gene3D" id="3.20.20.70">
    <property type="entry name" value="Aldolase class I"/>
    <property type="match status" value="1"/>
</dbReference>
<dbReference type="InterPro" id="IPR013785">
    <property type="entry name" value="Aldolase_TIM"/>
</dbReference>
<comment type="caution">
    <text evidence="2">The sequence shown here is derived from an EMBL/GenBank/DDBJ whole genome shotgun (WGS) entry which is preliminary data.</text>
</comment>
<accession>A0A6N7M255</accession>
<dbReference type="InterPro" id="IPR017853">
    <property type="entry name" value="GH"/>
</dbReference>
<dbReference type="Pfam" id="PF03537">
    <property type="entry name" value="Glyco_hydro_114"/>
    <property type="match status" value="1"/>
</dbReference>
<keyword evidence="3" id="KW-1185">Reference proteome</keyword>
<dbReference type="SUPFAM" id="SSF51445">
    <property type="entry name" value="(Trans)glycosidases"/>
    <property type="match status" value="1"/>
</dbReference>
<sequence length="266" mass="30068">MESVRLIGSLLTTLAQPVVNEPGPNVNWYQPDMSSQWQIQLQGTPNTGYSVDLFVLDLFDTPQNVIEDIQASGRHVICYFSAGSYEDWREDQSRFLPTDKGRDLDGWPGERWIDVRSQNVRDIMSDRIALAAAKGCDGVDPDNVDGYTNNTGFPLTYKNQLDYNRFLADQAHSNGLAISLKNNLEQVKDLVALSDFAINESCHQWNECDLLKPFIEAGKPVFHIDYLYANDPVARSRFCQAMQQQSFRTLTLPMALDDSYRLSCAP</sequence>
<proteinExistence type="predicted"/>
<dbReference type="Proteomes" id="UP000469421">
    <property type="component" value="Unassembled WGS sequence"/>
</dbReference>
<evidence type="ECO:0000313" key="2">
    <source>
        <dbReference type="EMBL" id="MQX54571.1"/>
    </source>
</evidence>
<feature type="domain" description="Glycoside-hydrolase family GH114 TIM-barrel" evidence="1">
    <location>
        <begin position="36"/>
        <end position="259"/>
    </location>
</feature>
<gene>
    <name evidence="2" type="ORF">GFN93_15060</name>
</gene>
<organism evidence="2 3">
    <name type="scientific">Alcanivorax sediminis</name>
    <dbReference type="NCBI Taxonomy" id="2663008"/>
    <lineage>
        <taxon>Bacteria</taxon>
        <taxon>Pseudomonadati</taxon>
        <taxon>Pseudomonadota</taxon>
        <taxon>Gammaproteobacteria</taxon>
        <taxon>Oceanospirillales</taxon>
        <taxon>Alcanivoracaceae</taxon>
        <taxon>Alcanivorax</taxon>
    </lineage>
</organism>
<evidence type="ECO:0000313" key="3">
    <source>
        <dbReference type="Proteomes" id="UP000469421"/>
    </source>
</evidence>
<dbReference type="EMBL" id="WIRE01000002">
    <property type="protein sequence ID" value="MQX54571.1"/>
    <property type="molecule type" value="Genomic_DNA"/>
</dbReference>
<dbReference type="PANTHER" id="PTHR35273:SF2">
    <property type="entry name" value="ALPHA-GALACTOSIDASE"/>
    <property type="match status" value="1"/>
</dbReference>
<dbReference type="PANTHER" id="PTHR35273">
    <property type="entry name" value="ALPHA-1,4 POLYGALACTOSAMINIDASE, PUTATIVE (AFU_ORTHOLOGUE AFUA_3G07890)-RELATED"/>
    <property type="match status" value="1"/>
</dbReference>
<name>A0A6N7M255_9GAMM</name>
<protein>
    <submittedName>
        <fullName evidence="2">Endo alpha-1,4 polygalactosaminidase</fullName>
    </submittedName>
</protein>
<evidence type="ECO:0000259" key="1">
    <source>
        <dbReference type="Pfam" id="PF03537"/>
    </source>
</evidence>